<protein>
    <submittedName>
        <fullName evidence="3">T9SS type A sorting domain-containing protein</fullName>
    </submittedName>
</protein>
<dbReference type="NCBIfam" id="TIGR04183">
    <property type="entry name" value="Por_Secre_tail"/>
    <property type="match status" value="1"/>
</dbReference>
<evidence type="ECO:0000259" key="2">
    <source>
        <dbReference type="Pfam" id="PF18962"/>
    </source>
</evidence>
<comment type="caution">
    <text evidence="3">The sequence shown here is derived from an EMBL/GenBank/DDBJ whole genome shotgun (WGS) entry which is preliminary data.</text>
</comment>
<dbReference type="AlphaFoldDB" id="A0A4Q4KPE9"/>
<name>A0A4Q4KPE9_9FLAO</name>
<keyword evidence="4" id="KW-1185">Reference proteome</keyword>
<dbReference type="InterPro" id="IPR026444">
    <property type="entry name" value="Secre_tail"/>
</dbReference>
<accession>A0A4Q4KPE9</accession>
<dbReference type="Pfam" id="PF18962">
    <property type="entry name" value="Por_Secre_tail"/>
    <property type="match status" value="1"/>
</dbReference>
<sequence>MKLLKSQTPIMVSSLYISDPNFTEQFTLHCDSAKIYFDDTAINPLKTNKLDMNDFTVNLYPNPGREDFTISFSQSEIVNNITIYSSDGKIITELPPKGNTLNVKVNSWAKGVYYIKLNGDSLN</sequence>
<feature type="domain" description="Secretion system C-terminal sorting" evidence="2">
    <location>
        <begin position="59"/>
        <end position="121"/>
    </location>
</feature>
<evidence type="ECO:0000313" key="3">
    <source>
        <dbReference type="EMBL" id="RYM33879.1"/>
    </source>
</evidence>
<gene>
    <name evidence="3" type="ORF">ERX46_07910</name>
</gene>
<dbReference type="OrthoDB" id="849076at2"/>
<evidence type="ECO:0000256" key="1">
    <source>
        <dbReference type="ARBA" id="ARBA00022729"/>
    </source>
</evidence>
<organism evidence="3 4">
    <name type="scientific">Brumimicrobium glaciale</name>
    <dbReference type="NCBI Taxonomy" id="200475"/>
    <lineage>
        <taxon>Bacteria</taxon>
        <taxon>Pseudomonadati</taxon>
        <taxon>Bacteroidota</taxon>
        <taxon>Flavobacteriia</taxon>
        <taxon>Flavobacteriales</taxon>
        <taxon>Crocinitomicaceae</taxon>
        <taxon>Brumimicrobium</taxon>
    </lineage>
</organism>
<evidence type="ECO:0000313" key="4">
    <source>
        <dbReference type="Proteomes" id="UP000293952"/>
    </source>
</evidence>
<dbReference type="Proteomes" id="UP000293952">
    <property type="component" value="Unassembled WGS sequence"/>
</dbReference>
<dbReference type="EMBL" id="SETE01000003">
    <property type="protein sequence ID" value="RYM33879.1"/>
    <property type="molecule type" value="Genomic_DNA"/>
</dbReference>
<proteinExistence type="predicted"/>
<keyword evidence="1" id="KW-0732">Signal</keyword>
<reference evidence="3 4" key="1">
    <citation type="submission" date="2019-02" db="EMBL/GenBank/DDBJ databases">
        <title>Genome sequence of the sea-ice species Brumimicrobium glaciale.</title>
        <authorList>
            <person name="Bowman J.P."/>
        </authorList>
    </citation>
    <scope>NUCLEOTIDE SEQUENCE [LARGE SCALE GENOMIC DNA]</scope>
    <source>
        <strain evidence="3 4">IC156</strain>
    </source>
</reference>